<dbReference type="GO" id="GO:0016787">
    <property type="term" value="F:hydrolase activity"/>
    <property type="evidence" value="ECO:0007669"/>
    <property type="project" value="UniProtKB-KW"/>
</dbReference>
<dbReference type="Gene3D" id="3.40.50.1000">
    <property type="entry name" value="HAD superfamily/HAD-like"/>
    <property type="match status" value="1"/>
</dbReference>
<reference evidence="2" key="1">
    <citation type="journal article" date="2019" name="Int. J. Syst. Evol. Microbiol.">
        <title>The Global Catalogue of Microorganisms (GCM) 10K type strain sequencing project: providing services to taxonomists for standard genome sequencing and annotation.</title>
        <authorList>
            <consortium name="The Broad Institute Genomics Platform"/>
            <consortium name="The Broad Institute Genome Sequencing Center for Infectious Disease"/>
            <person name="Wu L."/>
            <person name="Ma J."/>
        </authorList>
    </citation>
    <scope>NUCLEOTIDE SEQUENCE [LARGE SCALE GENOMIC DNA]</scope>
    <source>
        <strain evidence="2">CGMCC 4.7152</strain>
    </source>
</reference>
<keyword evidence="1" id="KW-0378">Hydrolase</keyword>
<dbReference type="Gene3D" id="1.10.150.240">
    <property type="entry name" value="Putative phosphatase, domain 2"/>
    <property type="match status" value="1"/>
</dbReference>
<dbReference type="RefSeq" id="WP_380126737.1">
    <property type="nucleotide sequence ID" value="NZ_JBHSIU010000091.1"/>
</dbReference>
<dbReference type="InterPro" id="IPR023214">
    <property type="entry name" value="HAD_sf"/>
</dbReference>
<evidence type="ECO:0000313" key="2">
    <source>
        <dbReference type="Proteomes" id="UP001595912"/>
    </source>
</evidence>
<dbReference type="InterPro" id="IPR023198">
    <property type="entry name" value="PGP-like_dom2"/>
</dbReference>
<dbReference type="InterPro" id="IPR036412">
    <property type="entry name" value="HAD-like_sf"/>
</dbReference>
<dbReference type="SFLD" id="SFLDG01129">
    <property type="entry name" value="C1.5:_HAD__Beta-PGM__Phosphata"/>
    <property type="match status" value="1"/>
</dbReference>
<dbReference type="PANTHER" id="PTHR43611">
    <property type="entry name" value="ALPHA-D-GLUCOSE 1-PHOSPHATE PHOSPHATASE"/>
    <property type="match status" value="1"/>
</dbReference>
<proteinExistence type="predicted"/>
<name>A0ABV9WCG5_9ACTN</name>
<dbReference type="EMBL" id="JBHSIU010000091">
    <property type="protein sequence ID" value="MFC5006133.1"/>
    <property type="molecule type" value="Genomic_DNA"/>
</dbReference>
<gene>
    <name evidence="1" type="ORF">ACFPIJ_50990</name>
</gene>
<keyword evidence="2" id="KW-1185">Reference proteome</keyword>
<dbReference type="Pfam" id="PF00702">
    <property type="entry name" value="Hydrolase"/>
    <property type="match status" value="1"/>
</dbReference>
<accession>A0ABV9WCG5</accession>
<dbReference type="Proteomes" id="UP001595912">
    <property type="component" value="Unassembled WGS sequence"/>
</dbReference>
<comment type="caution">
    <text evidence="1">The sequence shown here is derived from an EMBL/GenBank/DDBJ whole genome shotgun (WGS) entry which is preliminary data.</text>
</comment>
<organism evidence="1 2">
    <name type="scientific">Dactylosporangium cerinum</name>
    <dbReference type="NCBI Taxonomy" id="1434730"/>
    <lineage>
        <taxon>Bacteria</taxon>
        <taxon>Bacillati</taxon>
        <taxon>Actinomycetota</taxon>
        <taxon>Actinomycetes</taxon>
        <taxon>Micromonosporales</taxon>
        <taxon>Micromonosporaceae</taxon>
        <taxon>Dactylosporangium</taxon>
    </lineage>
</organism>
<dbReference type="SUPFAM" id="SSF56784">
    <property type="entry name" value="HAD-like"/>
    <property type="match status" value="1"/>
</dbReference>
<dbReference type="CDD" id="cd02603">
    <property type="entry name" value="HAD_sEH-N_like"/>
    <property type="match status" value="1"/>
</dbReference>
<dbReference type="SFLD" id="SFLDS00003">
    <property type="entry name" value="Haloacid_Dehalogenase"/>
    <property type="match status" value="1"/>
</dbReference>
<dbReference type="NCBIfam" id="TIGR01509">
    <property type="entry name" value="HAD-SF-IA-v3"/>
    <property type="match status" value="1"/>
</dbReference>
<dbReference type="PANTHER" id="PTHR43611:SF3">
    <property type="entry name" value="FLAVIN MONONUCLEOTIDE HYDROLASE 1, CHLOROPLATIC"/>
    <property type="match status" value="1"/>
</dbReference>
<protein>
    <submittedName>
        <fullName evidence="1">HAD family hydrolase</fullName>
    </submittedName>
</protein>
<sequence length="205" mass="22460">MSAGHLVVDLGGVVCHFDHAHRLARLAQACALDPEQIHALLWRSGFSADCDRGRYGSAAQVRTRIRTVLGFAGSDDDIDDAWCSAFRPNSAVIDVLDRCRGERVLALFTNNGPLEEQVLTRRYPDVFARFDHLCFSYRLRHRKPDPAAFTAVAGHLGASSEAVIFIDDSPANVAAAGTAGWHSLQYHDAAQLRHDLGEAAGRLQR</sequence>
<evidence type="ECO:0000313" key="1">
    <source>
        <dbReference type="EMBL" id="MFC5006133.1"/>
    </source>
</evidence>
<dbReference type="InterPro" id="IPR006439">
    <property type="entry name" value="HAD-SF_hydro_IA"/>
</dbReference>